<feature type="domain" description="DUF7832" evidence="1">
    <location>
        <begin position="37"/>
        <end position="116"/>
    </location>
</feature>
<evidence type="ECO:0000259" key="1">
    <source>
        <dbReference type="Pfam" id="PF25191"/>
    </source>
</evidence>
<evidence type="ECO:0000313" key="3">
    <source>
        <dbReference type="Proteomes" id="UP000008311"/>
    </source>
</evidence>
<accession>B9TCT1</accession>
<keyword evidence="3" id="KW-1185">Reference proteome</keyword>
<protein>
    <recommendedName>
        <fullName evidence="1">DUF7832 domain-containing protein</fullName>
    </recommendedName>
</protein>
<dbReference type="Pfam" id="PF25191">
    <property type="entry name" value="DUF7832"/>
    <property type="match status" value="1"/>
</dbReference>
<evidence type="ECO:0000313" key="2">
    <source>
        <dbReference type="EMBL" id="EEF26333.1"/>
    </source>
</evidence>
<sequence length="339" mass="38408">ISAAWSITPMRRPTSWSFWRARTLSEHRHDGTALACVRQSAGATHSGMFVAWALLSGLGSVLHTVEFVEDLEGLKARSVTPGTFFLEACDGKFKDEDLNEEGNAFARTYFKFEGDAFFRSRRLMLDTGAAFTERVRHLIAGQASCRLNVSRDMHQEHVDRRLKLRRCEALREHHERNQKRGIGLPIDQMKCDLVRHKRPQFARERDAKFVVGGAGRVNRLERLPHRVPVGRQWRRIGIQAQGSAPGGLLPKQPRDVHVNLGGQDTVRHGLHSLGHRLHELTVKCPDLFQELLPRQTEHPLLRRPSGHALEQLLPVVPFDMHEGRVRPHGEVHGGRQMGG</sequence>
<dbReference type="EMBL" id="EQ977540">
    <property type="protein sequence ID" value="EEF26333.1"/>
    <property type="molecule type" value="Genomic_DNA"/>
</dbReference>
<dbReference type="InParanoid" id="B9TCT1"/>
<dbReference type="InterPro" id="IPR057154">
    <property type="entry name" value="DUF7832"/>
</dbReference>
<gene>
    <name evidence="2" type="ORF">RCOM_1835250</name>
</gene>
<organism evidence="2 3">
    <name type="scientific">Ricinus communis</name>
    <name type="common">Castor bean</name>
    <dbReference type="NCBI Taxonomy" id="3988"/>
    <lineage>
        <taxon>Eukaryota</taxon>
        <taxon>Viridiplantae</taxon>
        <taxon>Streptophyta</taxon>
        <taxon>Embryophyta</taxon>
        <taxon>Tracheophyta</taxon>
        <taxon>Spermatophyta</taxon>
        <taxon>Magnoliopsida</taxon>
        <taxon>eudicotyledons</taxon>
        <taxon>Gunneridae</taxon>
        <taxon>Pentapetalae</taxon>
        <taxon>rosids</taxon>
        <taxon>fabids</taxon>
        <taxon>Malpighiales</taxon>
        <taxon>Euphorbiaceae</taxon>
        <taxon>Acalyphoideae</taxon>
        <taxon>Acalypheae</taxon>
        <taxon>Ricinus</taxon>
    </lineage>
</organism>
<reference evidence="3" key="1">
    <citation type="journal article" date="2010" name="Nat. Biotechnol.">
        <title>Draft genome sequence of the oilseed species Ricinus communis.</title>
        <authorList>
            <person name="Chan A.P."/>
            <person name="Crabtree J."/>
            <person name="Zhao Q."/>
            <person name="Lorenzi H."/>
            <person name="Orvis J."/>
            <person name="Puiu D."/>
            <person name="Melake-Berhan A."/>
            <person name="Jones K.M."/>
            <person name="Redman J."/>
            <person name="Chen G."/>
            <person name="Cahoon E.B."/>
            <person name="Gedil M."/>
            <person name="Stanke M."/>
            <person name="Haas B.J."/>
            <person name="Wortman J.R."/>
            <person name="Fraser-Liggett C.M."/>
            <person name="Ravel J."/>
            <person name="Rabinowicz P.D."/>
        </authorList>
    </citation>
    <scope>NUCLEOTIDE SEQUENCE [LARGE SCALE GENOMIC DNA]</scope>
    <source>
        <strain evidence="3">cv. Hale</strain>
    </source>
</reference>
<dbReference type="Proteomes" id="UP000008311">
    <property type="component" value="Unassembled WGS sequence"/>
</dbReference>
<name>B9TCT1_RICCO</name>
<dbReference type="AlphaFoldDB" id="B9TCT1"/>
<proteinExistence type="predicted"/>
<feature type="non-terminal residue" evidence="2">
    <location>
        <position position="1"/>
    </location>
</feature>